<dbReference type="InterPro" id="IPR050300">
    <property type="entry name" value="GDXG_lipolytic_enzyme"/>
</dbReference>
<feature type="domain" description="BD-FAE-like" evidence="2">
    <location>
        <begin position="34"/>
        <end position="137"/>
    </location>
</feature>
<comment type="caution">
    <text evidence="3">The sequence shown here is derived from an EMBL/GenBank/DDBJ whole genome shotgun (WGS) entry which is preliminary data.</text>
</comment>
<dbReference type="Proteomes" id="UP000053070">
    <property type="component" value="Unassembled WGS sequence"/>
</dbReference>
<dbReference type="PANTHER" id="PTHR48081:SF33">
    <property type="entry name" value="KYNURENINE FORMAMIDASE"/>
    <property type="match status" value="1"/>
</dbReference>
<evidence type="ECO:0000313" key="3">
    <source>
        <dbReference type="EMBL" id="KLE32315.1"/>
    </source>
</evidence>
<reference evidence="3 4" key="1">
    <citation type="submission" date="2015-04" db="EMBL/GenBank/DDBJ databases">
        <title>The draft genome sequence of Erythrobacr gangjinensis K7-2.</title>
        <authorList>
            <person name="Zhuang L."/>
            <person name="Liu Y."/>
            <person name="Shao Z."/>
        </authorList>
    </citation>
    <scope>NUCLEOTIDE SEQUENCE [LARGE SCALE GENOMIC DNA]</scope>
    <source>
        <strain evidence="3 4">K7-2</strain>
    </source>
</reference>
<dbReference type="InterPro" id="IPR049492">
    <property type="entry name" value="BD-FAE-like_dom"/>
</dbReference>
<evidence type="ECO:0000313" key="4">
    <source>
        <dbReference type="Proteomes" id="UP000053070"/>
    </source>
</evidence>
<proteinExistence type="predicted"/>
<keyword evidence="1" id="KW-0378">Hydrolase</keyword>
<organism evidence="3 4">
    <name type="scientific">Aurantiacibacter gangjinensis</name>
    <dbReference type="NCBI Taxonomy" id="502682"/>
    <lineage>
        <taxon>Bacteria</taxon>
        <taxon>Pseudomonadati</taxon>
        <taxon>Pseudomonadota</taxon>
        <taxon>Alphaproteobacteria</taxon>
        <taxon>Sphingomonadales</taxon>
        <taxon>Erythrobacteraceae</taxon>
        <taxon>Aurantiacibacter</taxon>
    </lineage>
</organism>
<accession>A0A0G9MNN3</accession>
<dbReference type="GO" id="GO:0016787">
    <property type="term" value="F:hydrolase activity"/>
    <property type="evidence" value="ECO:0007669"/>
    <property type="project" value="UniProtKB-KW"/>
</dbReference>
<dbReference type="AlphaFoldDB" id="A0A0G9MNN3"/>
<dbReference type="InterPro" id="IPR029058">
    <property type="entry name" value="AB_hydrolase_fold"/>
</dbReference>
<dbReference type="Gene3D" id="3.40.50.1820">
    <property type="entry name" value="alpha/beta hydrolase"/>
    <property type="match status" value="1"/>
</dbReference>
<dbReference type="Pfam" id="PF20434">
    <property type="entry name" value="BD-FAE"/>
    <property type="match status" value="1"/>
</dbReference>
<sequence>MGNRGGGERRDAASRENAPLASLAYGDHARQAVDFYTGPVAAEAPPLVLFVHGGAWSFGERSHVQTKPSHFAGQGYAFASAGYRVLPDVSVEEQASDLAAALSAIRADAPRLGFDPDRIVLMGHSAGAHLAALVATDPAYAGEDMAAISGVVLLDGGGYDVPLRMSAASGPTLYAYRNAFSEDAAQQTRLSPVTHVGGPDAPQWLILHVDGRAETTQQARALGDALQAAGASVEVVPIAGTDHGGMNRNIGTPGDATTASIDAFLSALFE</sequence>
<evidence type="ECO:0000259" key="2">
    <source>
        <dbReference type="Pfam" id="PF20434"/>
    </source>
</evidence>
<dbReference type="PANTHER" id="PTHR48081">
    <property type="entry name" value="AB HYDROLASE SUPERFAMILY PROTEIN C4A8.06C"/>
    <property type="match status" value="1"/>
</dbReference>
<dbReference type="SUPFAM" id="SSF53474">
    <property type="entry name" value="alpha/beta-Hydrolases"/>
    <property type="match status" value="1"/>
</dbReference>
<dbReference type="EMBL" id="LBHC01000002">
    <property type="protein sequence ID" value="KLE32315.1"/>
    <property type="molecule type" value="Genomic_DNA"/>
</dbReference>
<evidence type="ECO:0000256" key="1">
    <source>
        <dbReference type="ARBA" id="ARBA00022801"/>
    </source>
</evidence>
<protein>
    <recommendedName>
        <fullName evidence="2">BD-FAE-like domain-containing protein</fullName>
    </recommendedName>
</protein>
<gene>
    <name evidence="3" type="ORF">AAW01_11760</name>
</gene>
<name>A0A0G9MNN3_9SPHN</name>
<keyword evidence="4" id="KW-1185">Reference proteome</keyword>
<dbReference type="PATRIC" id="fig|502682.8.peg.2399"/>
<dbReference type="STRING" id="502682.BMF35_a1347"/>